<dbReference type="AlphaFoldDB" id="A0A0F8Y158"/>
<feature type="non-terminal residue" evidence="1">
    <location>
        <position position="83"/>
    </location>
</feature>
<comment type="caution">
    <text evidence="1">The sequence shown here is derived from an EMBL/GenBank/DDBJ whole genome shotgun (WGS) entry which is preliminary data.</text>
</comment>
<sequence length="83" mass="10098">MDYKEQYKDPRWQKRRLKELERTDYTCEVCGDKEQILHVHHGSYLKGLDIWAEEYSLYVLCKDCHETAHELMEEIKESIGRIH</sequence>
<gene>
    <name evidence="1" type="ORF">LCGC14_2877230</name>
</gene>
<name>A0A0F8Y158_9ZZZZ</name>
<accession>A0A0F8Y158</accession>
<dbReference type="EMBL" id="LAZR01056019">
    <property type="protein sequence ID" value="KKK75087.1"/>
    <property type="molecule type" value="Genomic_DNA"/>
</dbReference>
<organism evidence="1">
    <name type="scientific">marine sediment metagenome</name>
    <dbReference type="NCBI Taxonomy" id="412755"/>
    <lineage>
        <taxon>unclassified sequences</taxon>
        <taxon>metagenomes</taxon>
        <taxon>ecological metagenomes</taxon>
    </lineage>
</organism>
<protein>
    <recommendedName>
        <fullName evidence="2">HNH domain-containing protein</fullName>
    </recommendedName>
</protein>
<evidence type="ECO:0008006" key="2">
    <source>
        <dbReference type="Google" id="ProtNLM"/>
    </source>
</evidence>
<proteinExistence type="predicted"/>
<reference evidence="1" key="1">
    <citation type="journal article" date="2015" name="Nature">
        <title>Complex archaea that bridge the gap between prokaryotes and eukaryotes.</title>
        <authorList>
            <person name="Spang A."/>
            <person name="Saw J.H."/>
            <person name="Jorgensen S.L."/>
            <person name="Zaremba-Niedzwiedzka K."/>
            <person name="Martijn J."/>
            <person name="Lind A.E."/>
            <person name="van Eijk R."/>
            <person name="Schleper C."/>
            <person name="Guy L."/>
            <person name="Ettema T.J."/>
        </authorList>
    </citation>
    <scope>NUCLEOTIDE SEQUENCE</scope>
</reference>
<evidence type="ECO:0000313" key="1">
    <source>
        <dbReference type="EMBL" id="KKK75087.1"/>
    </source>
</evidence>